<accession>A0ABQ1E9V8</accession>
<dbReference type="InterPro" id="IPR036186">
    <property type="entry name" value="Serpin_sf"/>
</dbReference>
<dbReference type="CDD" id="cd19589">
    <property type="entry name" value="serpin_tengpin-like"/>
    <property type="match status" value="1"/>
</dbReference>
<dbReference type="SUPFAM" id="SSF56574">
    <property type="entry name" value="Serpins"/>
    <property type="match status" value="1"/>
</dbReference>
<comment type="similarity">
    <text evidence="1">Belongs to the serpin family.</text>
</comment>
<dbReference type="Pfam" id="PF00079">
    <property type="entry name" value="Serpin"/>
    <property type="match status" value="1"/>
</dbReference>
<dbReference type="Gene3D" id="2.30.39.10">
    <property type="entry name" value="Alpha-1-antitrypsin, domain 1"/>
    <property type="match status" value="1"/>
</dbReference>
<dbReference type="EMBL" id="BMBA01000002">
    <property type="protein sequence ID" value="GFZ31526.1"/>
    <property type="molecule type" value="Genomic_DNA"/>
</dbReference>
<dbReference type="InterPro" id="IPR042178">
    <property type="entry name" value="Serpin_sf_1"/>
</dbReference>
<evidence type="ECO:0000256" key="1">
    <source>
        <dbReference type="RuleBase" id="RU000411"/>
    </source>
</evidence>
<keyword evidence="5" id="KW-1185">Reference proteome</keyword>
<keyword evidence="2" id="KW-0472">Membrane</keyword>
<dbReference type="InterPro" id="IPR042185">
    <property type="entry name" value="Serpin_sf_2"/>
</dbReference>
<evidence type="ECO:0000313" key="4">
    <source>
        <dbReference type="EMBL" id="GFZ31526.1"/>
    </source>
</evidence>
<dbReference type="PANTHER" id="PTHR11461">
    <property type="entry name" value="SERINE PROTEASE INHIBITOR, SERPIN"/>
    <property type="match status" value="1"/>
</dbReference>
<dbReference type="Gene3D" id="3.30.497.10">
    <property type="entry name" value="Antithrombin, subunit I, domain 2"/>
    <property type="match status" value="1"/>
</dbReference>
<reference evidence="4 5" key="1">
    <citation type="journal article" date="2021" name="Int. J. Syst. Evol. Microbiol.">
        <title>Clostridium zeae sp. nov., isolated from corn silage.</title>
        <authorList>
            <person name="Kobayashi H."/>
            <person name="Tanizawa Y."/>
            <person name="Yagura M."/>
            <person name="Sakamoto M."/>
            <person name="Ohkuma M."/>
            <person name="Tohno M."/>
        </authorList>
    </citation>
    <scope>NUCLEOTIDE SEQUENCE [LARGE SCALE GENOMIC DNA]</scope>
    <source>
        <strain evidence="4 5">CSC2</strain>
    </source>
</reference>
<dbReference type="InterPro" id="IPR000215">
    <property type="entry name" value="Serpin_fam"/>
</dbReference>
<evidence type="ECO:0000259" key="3">
    <source>
        <dbReference type="SMART" id="SM00093"/>
    </source>
</evidence>
<dbReference type="InterPro" id="IPR023795">
    <property type="entry name" value="Serpin_CS"/>
</dbReference>
<protein>
    <submittedName>
        <fullName evidence="4">Serine proteinase inhibitor</fullName>
    </submittedName>
</protein>
<dbReference type="SMART" id="SM00093">
    <property type="entry name" value="SERPIN"/>
    <property type="match status" value="1"/>
</dbReference>
<feature type="transmembrane region" description="Helical" evidence="2">
    <location>
        <begin position="46"/>
        <end position="65"/>
    </location>
</feature>
<dbReference type="RefSeq" id="WP_206869842.1">
    <property type="nucleotide sequence ID" value="NZ_BMBA01000002.1"/>
</dbReference>
<evidence type="ECO:0000313" key="5">
    <source>
        <dbReference type="Proteomes" id="UP000663802"/>
    </source>
</evidence>
<keyword evidence="2" id="KW-0812">Transmembrane</keyword>
<name>A0ABQ1E9V8_9CLOT</name>
<comment type="caution">
    <text evidence="4">The sequence shown here is derived from an EMBL/GenBank/DDBJ whole genome shotgun (WGS) entry which is preliminary data.</text>
</comment>
<dbReference type="PROSITE" id="PS00284">
    <property type="entry name" value="SERPIN"/>
    <property type="match status" value="1"/>
</dbReference>
<sequence>MSDKFKKDLNNIQLNDDLKNKTMDMIKQTLAKEQTSRNIFSPKKSFIFAFTSFILVLLIIGITVIKGPFNNSVKAKDLMQGISSENITLKENLSKEFLDSTSEFSISMFKELSKEKNAVYSPLSLCLSLGTILNGSDGTSKDEILRTLSKYGVSEADLNIYYKTLTSRLMKNSKNPILNISNSIWYDNELNINKDFLELNKTYYETSAYKLDLQSDNAPNSINAWINKVTNKKIDTMVDTIDKNAVMLIFSTLYFNDTWKFPFTEPTHKSNFTTSDNKTINADFMTNEMNIKNISTETEQIISLPYKEGNLSFIAMMPNDNINIRDYIAKLDKDTLATKINSLQVSDTHVILPKFQVEYKKSLNKDLSSLGINTIFDEEKANLLKMGSTKGNIFVKDIAQKTYINVGEKGTEAASATKSEAISKGISTAKIINFNHPFVYLIIDNATNLPLFMGVMDAPNQK</sequence>
<organism evidence="4 5">
    <name type="scientific">Clostridium zeae</name>
    <dbReference type="NCBI Taxonomy" id="2759022"/>
    <lineage>
        <taxon>Bacteria</taxon>
        <taxon>Bacillati</taxon>
        <taxon>Bacillota</taxon>
        <taxon>Clostridia</taxon>
        <taxon>Eubacteriales</taxon>
        <taxon>Clostridiaceae</taxon>
        <taxon>Clostridium</taxon>
    </lineage>
</organism>
<dbReference type="Proteomes" id="UP000663802">
    <property type="component" value="Unassembled WGS sequence"/>
</dbReference>
<keyword evidence="2" id="KW-1133">Transmembrane helix</keyword>
<proteinExistence type="inferred from homology"/>
<feature type="domain" description="Serpin" evidence="3">
    <location>
        <begin position="106"/>
        <end position="459"/>
    </location>
</feature>
<dbReference type="PANTHER" id="PTHR11461:SF211">
    <property type="entry name" value="GH10112P-RELATED"/>
    <property type="match status" value="1"/>
</dbReference>
<evidence type="ECO:0000256" key="2">
    <source>
        <dbReference type="SAM" id="Phobius"/>
    </source>
</evidence>
<dbReference type="InterPro" id="IPR023796">
    <property type="entry name" value="Serpin_dom"/>
</dbReference>
<gene>
    <name evidence="4" type="ORF">CSC2_20520</name>
</gene>